<accession>A0A9W6MSG1</accession>
<protein>
    <submittedName>
        <fullName evidence="3">Membrane protein</fullName>
    </submittedName>
</protein>
<comment type="caution">
    <text evidence="2">The sequence shown here is derived from an EMBL/GenBank/DDBJ whole genome shotgun (WGS) entry which is preliminary data.</text>
</comment>
<dbReference type="Proteomes" id="UP000758856">
    <property type="component" value="Unassembled WGS sequence"/>
</dbReference>
<evidence type="ECO:0000313" key="4">
    <source>
        <dbReference type="Proteomes" id="UP000758856"/>
    </source>
</evidence>
<reference evidence="2" key="3">
    <citation type="submission" date="2023-01" db="EMBL/GenBank/DDBJ databases">
        <authorList>
            <person name="Sun Q."/>
            <person name="Evtushenko L."/>
        </authorList>
    </citation>
    <scope>NUCLEOTIDE SEQUENCE</scope>
    <source>
        <strain evidence="2">VKM B-1606</strain>
    </source>
</reference>
<dbReference type="AlphaFoldDB" id="A0A9W6MSG1"/>
<keyword evidence="4" id="KW-1185">Reference proteome</keyword>
<dbReference type="InterPro" id="IPR018705">
    <property type="entry name" value="DUF2134_membrane"/>
</dbReference>
<organism evidence="2 5">
    <name type="scientific">Methylopila capsulata</name>
    <dbReference type="NCBI Taxonomy" id="61654"/>
    <lineage>
        <taxon>Bacteria</taxon>
        <taxon>Pseudomonadati</taxon>
        <taxon>Pseudomonadota</taxon>
        <taxon>Alphaproteobacteria</taxon>
        <taxon>Hyphomicrobiales</taxon>
        <taxon>Methylopilaceae</taxon>
        <taxon>Methylopila</taxon>
    </lineage>
</organism>
<reference evidence="3 4" key="2">
    <citation type="submission" date="2021-01" db="EMBL/GenBank/DDBJ databases">
        <title>Genomic Encyclopedia of Type Strains, Phase IV (KMG-IV): sequencing the most valuable type-strain genomes for metagenomic binning, comparative biology and taxonomic classification.</title>
        <authorList>
            <person name="Goeker M."/>
        </authorList>
    </citation>
    <scope>NUCLEOTIDE SEQUENCE [LARGE SCALE GENOMIC DNA]</scope>
    <source>
        <strain evidence="3 4">DSM 6130</strain>
    </source>
</reference>
<gene>
    <name evidence="2" type="ORF">GCM10008170_28040</name>
    <name evidence="3" type="ORF">JOD31_002820</name>
</gene>
<evidence type="ECO:0000259" key="1">
    <source>
        <dbReference type="Pfam" id="PF09977"/>
    </source>
</evidence>
<sequence length="566" mass="56689">MARRASAKDLARRAAARLRAFRGDERGVAAILAGAFGLAAVASLAIGIDLASVYLDRRTAQGAVDLAAIAAAQNLDRPESAARATLAANKVVPQTLSVTLGNYTPDAALPPEKRFRPNVAPINAAKVDLGADARLFFGRGLVKASALRVRASAVAASTQYASFSIGSRLASLNGGVANALLSSLVGGSVSLSVMDYNALATAKVDLLTFLDALAIRTGATAGSYDKVLAANATISQVAGALADVGGGGVTTKATLTRLANAKISAVVKLNQLASLGPLGSLAVGSGAASALATSVSLLDLLSTSAQIANGTNVVDLDLGAQVPGLLGLTASLVMGERPQSSPWLSIGQKDVTVSTAQTRLRLIAQVGGGLLGVGVRLPIAVDIASGKARLSTVSCGANPATDATVTLGVTPSAADLWVGEPTSLSNWNALKPPAIGEATLVNVLLLLSVTGSAHVAATNLSETAVPFDAKAIAAQTVKTVKTTDVAKSTLSSLITSLDPTVKLLGIGLSPFGSESSVKTLLKGLLAPVAGLVDPVLNTVLDLLGVSVGEADVQVRGVRCDGSTLVG</sequence>
<evidence type="ECO:0000313" key="2">
    <source>
        <dbReference type="EMBL" id="GLK56785.1"/>
    </source>
</evidence>
<feature type="domain" description="DUF2134" evidence="1">
    <location>
        <begin position="70"/>
        <end position="153"/>
    </location>
</feature>
<evidence type="ECO:0000313" key="3">
    <source>
        <dbReference type="EMBL" id="MBM7852578.1"/>
    </source>
</evidence>
<dbReference type="EMBL" id="JAFBCY010000003">
    <property type="protein sequence ID" value="MBM7852578.1"/>
    <property type="molecule type" value="Genomic_DNA"/>
</dbReference>
<dbReference type="EMBL" id="BSFF01000003">
    <property type="protein sequence ID" value="GLK56785.1"/>
    <property type="molecule type" value="Genomic_DNA"/>
</dbReference>
<name>A0A9W6MSG1_9HYPH</name>
<evidence type="ECO:0000313" key="5">
    <source>
        <dbReference type="Proteomes" id="UP001143400"/>
    </source>
</evidence>
<dbReference type="RefSeq" id="WP_204950953.1">
    <property type="nucleotide sequence ID" value="NZ_BSFF01000003.1"/>
</dbReference>
<reference evidence="2" key="1">
    <citation type="journal article" date="2014" name="Int. J. Syst. Evol. Microbiol.">
        <title>Complete genome sequence of Corynebacterium casei LMG S-19264T (=DSM 44701T), isolated from a smear-ripened cheese.</title>
        <authorList>
            <consortium name="US DOE Joint Genome Institute (JGI-PGF)"/>
            <person name="Walter F."/>
            <person name="Albersmeier A."/>
            <person name="Kalinowski J."/>
            <person name="Ruckert C."/>
        </authorList>
    </citation>
    <scope>NUCLEOTIDE SEQUENCE</scope>
    <source>
        <strain evidence="2">VKM B-1606</strain>
    </source>
</reference>
<dbReference type="Proteomes" id="UP001143400">
    <property type="component" value="Unassembled WGS sequence"/>
</dbReference>
<dbReference type="Pfam" id="PF09977">
    <property type="entry name" value="Tad_C"/>
    <property type="match status" value="1"/>
</dbReference>
<proteinExistence type="predicted"/>